<proteinExistence type="predicted"/>
<evidence type="ECO:0000313" key="2">
    <source>
        <dbReference type="Proteomes" id="UP000485058"/>
    </source>
</evidence>
<dbReference type="Proteomes" id="UP000485058">
    <property type="component" value="Unassembled WGS sequence"/>
</dbReference>
<sequence length="151" mass="17085">MCARMYSWCSPPFVENLVVMFSLFSTHARNSKERGEDGLGLKFSAQAFKHRFTRLAHCLKLYHSDLVLAKTPGVSSDWKPPPFCNEQDHLWRHVWKVTDGASKLAFKMGEVSVQRKRAALITPEAMDRAQPLMNPETPTGLQNLVLVQLGT</sequence>
<name>A0A6A0AMG0_HAELA</name>
<dbReference type="EMBL" id="BLLF01007476">
    <property type="protein sequence ID" value="GFH32967.1"/>
    <property type="molecule type" value="Genomic_DNA"/>
</dbReference>
<reference evidence="1 2" key="1">
    <citation type="submission" date="2020-02" db="EMBL/GenBank/DDBJ databases">
        <title>Draft genome sequence of Haematococcus lacustris strain NIES-144.</title>
        <authorList>
            <person name="Morimoto D."/>
            <person name="Nakagawa S."/>
            <person name="Yoshida T."/>
            <person name="Sawayama S."/>
        </authorList>
    </citation>
    <scope>NUCLEOTIDE SEQUENCE [LARGE SCALE GENOMIC DNA]</scope>
    <source>
        <strain evidence="1 2">NIES-144</strain>
    </source>
</reference>
<dbReference type="AlphaFoldDB" id="A0A6A0AMG0"/>
<gene>
    <name evidence="1" type="ORF">HaLaN_32272</name>
</gene>
<accession>A0A6A0AMG0</accession>
<evidence type="ECO:0000313" key="1">
    <source>
        <dbReference type="EMBL" id="GFH32967.1"/>
    </source>
</evidence>
<organism evidence="1 2">
    <name type="scientific">Haematococcus lacustris</name>
    <name type="common">Green alga</name>
    <name type="synonym">Haematococcus pluvialis</name>
    <dbReference type="NCBI Taxonomy" id="44745"/>
    <lineage>
        <taxon>Eukaryota</taxon>
        <taxon>Viridiplantae</taxon>
        <taxon>Chlorophyta</taxon>
        <taxon>core chlorophytes</taxon>
        <taxon>Chlorophyceae</taxon>
        <taxon>CS clade</taxon>
        <taxon>Chlamydomonadales</taxon>
        <taxon>Haematococcaceae</taxon>
        <taxon>Haematococcus</taxon>
    </lineage>
</organism>
<feature type="non-terminal residue" evidence="1">
    <location>
        <position position="151"/>
    </location>
</feature>
<keyword evidence="2" id="KW-1185">Reference proteome</keyword>
<feature type="non-terminal residue" evidence="1">
    <location>
        <position position="1"/>
    </location>
</feature>
<comment type="caution">
    <text evidence="1">The sequence shown here is derived from an EMBL/GenBank/DDBJ whole genome shotgun (WGS) entry which is preliminary data.</text>
</comment>
<protein>
    <submittedName>
        <fullName evidence="1">Uncharacterized protein</fullName>
    </submittedName>
</protein>